<feature type="compositionally biased region" description="Basic and acidic residues" evidence="1">
    <location>
        <begin position="96"/>
        <end position="112"/>
    </location>
</feature>
<feature type="non-terminal residue" evidence="2">
    <location>
        <position position="1"/>
    </location>
</feature>
<feature type="non-terminal residue" evidence="2">
    <location>
        <position position="185"/>
    </location>
</feature>
<dbReference type="EMBL" id="CADCWC010000375">
    <property type="protein sequence ID" value="CAA9548193.1"/>
    <property type="molecule type" value="Genomic_DNA"/>
</dbReference>
<dbReference type="AlphaFoldDB" id="A0A6J4UE92"/>
<protein>
    <submittedName>
        <fullName evidence="2">Isoleucyl-tRNA synthetase</fullName>
        <ecNumber evidence="2">6.1.1.5</ecNumber>
    </submittedName>
</protein>
<gene>
    <name evidence="2" type="ORF">AVDCRST_MAG79-2482</name>
</gene>
<dbReference type="GO" id="GO:0004822">
    <property type="term" value="F:isoleucine-tRNA ligase activity"/>
    <property type="evidence" value="ECO:0007669"/>
    <property type="project" value="UniProtKB-EC"/>
</dbReference>
<evidence type="ECO:0000313" key="2">
    <source>
        <dbReference type="EMBL" id="CAA9548193.1"/>
    </source>
</evidence>
<feature type="region of interest" description="Disordered" evidence="1">
    <location>
        <begin position="1"/>
        <end position="140"/>
    </location>
</feature>
<organism evidence="2">
    <name type="scientific">uncultured Thermoleophilia bacterium</name>
    <dbReference type="NCBI Taxonomy" id="1497501"/>
    <lineage>
        <taxon>Bacteria</taxon>
        <taxon>Bacillati</taxon>
        <taxon>Actinomycetota</taxon>
        <taxon>Thermoleophilia</taxon>
        <taxon>environmental samples</taxon>
    </lineage>
</organism>
<evidence type="ECO:0000256" key="1">
    <source>
        <dbReference type="SAM" id="MobiDB-lite"/>
    </source>
</evidence>
<reference evidence="2" key="1">
    <citation type="submission" date="2020-02" db="EMBL/GenBank/DDBJ databases">
        <authorList>
            <person name="Meier V. D."/>
        </authorList>
    </citation>
    <scope>NUCLEOTIDE SEQUENCE</scope>
    <source>
        <strain evidence="2">AVDCRST_MAG79</strain>
    </source>
</reference>
<feature type="compositionally biased region" description="Basic residues" evidence="1">
    <location>
        <begin position="120"/>
        <end position="129"/>
    </location>
</feature>
<dbReference type="EC" id="6.1.1.5" evidence="2"/>
<keyword evidence="2" id="KW-0436">Ligase</keyword>
<proteinExistence type="predicted"/>
<sequence>VHLPPRRREARPSRARARDPGALGAGRHVRAPARAEPRRGAVLVRRRADHGQQPHGRAPRVGPLAEGPVPALQGRTGPRAPLPERLRLPGAVGRGRGREGARPELEARDRGVRPGPVRRGVSRPGRRVRGRPDAAVDPARPVDGLGPVLLHVHRPEHRLHLALPQGVRAAGLAVQRAPADGVVPA</sequence>
<accession>A0A6J4UE92</accession>
<name>A0A6J4UE92_9ACTN</name>
<keyword evidence="2" id="KW-0030">Aminoacyl-tRNA synthetase</keyword>
<feature type="compositionally biased region" description="Basic and acidic residues" evidence="1">
    <location>
        <begin position="1"/>
        <end position="19"/>
    </location>
</feature>